<dbReference type="AlphaFoldDB" id="A0A2T1GNN2"/>
<accession>A0A2T1GNN2</accession>
<keyword evidence="2" id="KW-1185">Reference proteome</keyword>
<organism evidence="1 2">
    <name type="scientific">Chamaesiphon polymorphus CCALA 037</name>
    <dbReference type="NCBI Taxonomy" id="2107692"/>
    <lineage>
        <taxon>Bacteria</taxon>
        <taxon>Bacillati</taxon>
        <taxon>Cyanobacteriota</taxon>
        <taxon>Cyanophyceae</taxon>
        <taxon>Gomontiellales</taxon>
        <taxon>Chamaesiphonaceae</taxon>
        <taxon>Chamaesiphon</taxon>
    </lineage>
</organism>
<gene>
    <name evidence="1" type="ORF">C7B77_00580</name>
</gene>
<evidence type="ECO:0000313" key="2">
    <source>
        <dbReference type="Proteomes" id="UP000238937"/>
    </source>
</evidence>
<dbReference type="RefSeq" id="WP_106299377.1">
    <property type="nucleotide sequence ID" value="NZ_PVWO01000004.1"/>
</dbReference>
<dbReference type="EMBL" id="PVWO01000004">
    <property type="protein sequence ID" value="PSB59523.1"/>
    <property type="molecule type" value="Genomic_DNA"/>
</dbReference>
<protein>
    <submittedName>
        <fullName evidence="1">Uncharacterized protein</fullName>
    </submittedName>
</protein>
<dbReference type="OrthoDB" id="489446at2"/>
<comment type="caution">
    <text evidence="1">The sequence shown here is derived from an EMBL/GenBank/DDBJ whole genome shotgun (WGS) entry which is preliminary data.</text>
</comment>
<sequence>MLLSTDIPPQAIKRESLAQYLAKVSTERRKLVKLEVDFIPQIRDKWDKILVDRTTDRKRAEKAIDACYLYAGLDRSNILWTENPLTALTFLMNRPDLVDVSSRILHQICDTCDREINCQIQPAFIDVVKAYANPRAVVLDEAQNMAFDLLGDFLNQVSISELQKSYPLLDTLSLPSALQDYRIAYLSYFDYFHQIGIDIPQIQLLVDLAQSCGCCWAFENITIVTPKASAIEFNDRGELIALIYDGVNILK</sequence>
<name>A0A2T1GNN2_9CYAN</name>
<evidence type="ECO:0000313" key="1">
    <source>
        <dbReference type="EMBL" id="PSB59523.1"/>
    </source>
</evidence>
<dbReference type="Proteomes" id="UP000238937">
    <property type="component" value="Unassembled WGS sequence"/>
</dbReference>
<reference evidence="1 2" key="1">
    <citation type="submission" date="2018-03" db="EMBL/GenBank/DDBJ databases">
        <title>The ancient ancestry and fast evolution of plastids.</title>
        <authorList>
            <person name="Moore K.R."/>
            <person name="Magnabosco C."/>
            <person name="Momper L."/>
            <person name="Gold D.A."/>
            <person name="Bosak T."/>
            <person name="Fournier G.P."/>
        </authorList>
    </citation>
    <scope>NUCLEOTIDE SEQUENCE [LARGE SCALE GENOMIC DNA]</scope>
    <source>
        <strain evidence="1 2">CCALA 037</strain>
    </source>
</reference>
<proteinExistence type="predicted"/>